<dbReference type="EMBL" id="GGEC01037626">
    <property type="protein sequence ID" value="MBX18110.1"/>
    <property type="molecule type" value="Transcribed_RNA"/>
</dbReference>
<keyword evidence="1" id="KW-0689">Ribosomal protein</keyword>
<proteinExistence type="predicted"/>
<accession>A0A2P2LJI2</accession>
<reference evidence="1" key="1">
    <citation type="submission" date="2018-02" db="EMBL/GenBank/DDBJ databases">
        <title>Rhizophora mucronata_Transcriptome.</title>
        <authorList>
            <person name="Meera S.P."/>
            <person name="Sreeshan A."/>
            <person name="Augustine A."/>
        </authorList>
    </citation>
    <scope>NUCLEOTIDE SEQUENCE</scope>
    <source>
        <tissue evidence="1">Leaf</tissue>
    </source>
</reference>
<keyword evidence="1" id="KW-0687">Ribonucleoprotein</keyword>
<evidence type="ECO:0000313" key="1">
    <source>
        <dbReference type="EMBL" id="MBX18110.1"/>
    </source>
</evidence>
<protein>
    <submittedName>
        <fullName evidence="1">60S ribosomal protein L31</fullName>
    </submittedName>
</protein>
<dbReference type="GO" id="GO:0005840">
    <property type="term" value="C:ribosome"/>
    <property type="evidence" value="ECO:0007669"/>
    <property type="project" value="UniProtKB-KW"/>
</dbReference>
<dbReference type="AlphaFoldDB" id="A0A2P2LJI2"/>
<sequence length="81" mass="9328">MAVWITVCFVDELVTCMNEELVLLLYHIEIGRQKILLKLFLFIGKPVSVNNTNILTRFGGFPLPFLWLGAMCTSNCCLWLY</sequence>
<name>A0A2P2LJI2_RHIMU</name>
<organism evidence="1">
    <name type="scientific">Rhizophora mucronata</name>
    <name type="common">Asiatic mangrove</name>
    <dbReference type="NCBI Taxonomy" id="61149"/>
    <lineage>
        <taxon>Eukaryota</taxon>
        <taxon>Viridiplantae</taxon>
        <taxon>Streptophyta</taxon>
        <taxon>Embryophyta</taxon>
        <taxon>Tracheophyta</taxon>
        <taxon>Spermatophyta</taxon>
        <taxon>Magnoliopsida</taxon>
        <taxon>eudicotyledons</taxon>
        <taxon>Gunneridae</taxon>
        <taxon>Pentapetalae</taxon>
        <taxon>rosids</taxon>
        <taxon>fabids</taxon>
        <taxon>Malpighiales</taxon>
        <taxon>Rhizophoraceae</taxon>
        <taxon>Rhizophora</taxon>
    </lineage>
</organism>